<proteinExistence type="predicted"/>
<protein>
    <submittedName>
        <fullName evidence="1">Uncharacterized protein</fullName>
    </submittedName>
</protein>
<accession>A0A0F8WNR2</accession>
<dbReference type="AlphaFoldDB" id="A0A0F8WNR2"/>
<gene>
    <name evidence="1" type="ORF">LCGC14_3130500</name>
</gene>
<evidence type="ECO:0000313" key="1">
    <source>
        <dbReference type="EMBL" id="KKK49890.1"/>
    </source>
</evidence>
<organism evidence="1">
    <name type="scientific">marine sediment metagenome</name>
    <dbReference type="NCBI Taxonomy" id="412755"/>
    <lineage>
        <taxon>unclassified sequences</taxon>
        <taxon>metagenomes</taxon>
        <taxon>ecological metagenomes</taxon>
    </lineage>
</organism>
<feature type="non-terminal residue" evidence="1">
    <location>
        <position position="1"/>
    </location>
</feature>
<sequence length="248" mass="27459">EQTNMYDLIIRIGLTAIEIPVGTVSASEELWSYLNEEAVRQVRSPALGFNGLRMGRGDLKNWPDVAKVLSRMTGRRLQEASIITMPGNPTPITLATGMPVQTIFVYRADRTFEGMDYPPGDNVLNVTCTYDQDDPTTILITAVPQVHSARRRPKFVKAGSDFMMVNRPVIYSIPDATFQVHMPKGSFLVIGPGAESQRPSSVGNKFFVKQREGVEFETVIVLRPDIFATPVTKPKPLPLTPALPTKNN</sequence>
<comment type="caution">
    <text evidence="1">The sequence shown here is derived from an EMBL/GenBank/DDBJ whole genome shotgun (WGS) entry which is preliminary data.</text>
</comment>
<reference evidence="1" key="1">
    <citation type="journal article" date="2015" name="Nature">
        <title>Complex archaea that bridge the gap between prokaryotes and eukaryotes.</title>
        <authorList>
            <person name="Spang A."/>
            <person name="Saw J.H."/>
            <person name="Jorgensen S.L."/>
            <person name="Zaremba-Niedzwiedzka K."/>
            <person name="Martijn J."/>
            <person name="Lind A.E."/>
            <person name="van Eijk R."/>
            <person name="Schleper C."/>
            <person name="Guy L."/>
            <person name="Ettema T.J."/>
        </authorList>
    </citation>
    <scope>NUCLEOTIDE SEQUENCE</scope>
</reference>
<name>A0A0F8WNR2_9ZZZZ</name>
<dbReference type="EMBL" id="LAZR01068306">
    <property type="protein sequence ID" value="KKK49890.1"/>
    <property type="molecule type" value="Genomic_DNA"/>
</dbReference>